<dbReference type="SUPFAM" id="SSF51735">
    <property type="entry name" value="NAD(P)-binding Rossmann-fold domains"/>
    <property type="match status" value="1"/>
</dbReference>
<protein>
    <submittedName>
        <fullName evidence="4">NAD(P)-binding protein</fullName>
    </submittedName>
</protein>
<name>A0A6A5WZE7_9PLEO</name>
<dbReference type="AlphaFoldDB" id="A0A6A5WZE7"/>
<dbReference type="Pfam" id="PF01370">
    <property type="entry name" value="Epimerase"/>
    <property type="match status" value="1"/>
</dbReference>
<dbReference type="Proteomes" id="UP000799779">
    <property type="component" value="Unassembled WGS sequence"/>
</dbReference>
<dbReference type="PANTHER" id="PTHR10366">
    <property type="entry name" value="NAD DEPENDENT EPIMERASE/DEHYDRATASE"/>
    <property type="match status" value="1"/>
</dbReference>
<dbReference type="OrthoDB" id="2735536at2759"/>
<accession>A0A6A5WZE7</accession>
<keyword evidence="1" id="KW-0560">Oxidoreductase</keyword>
<comment type="similarity">
    <text evidence="2">Belongs to the NAD(P)-dependent epimerase/dehydratase family. Dihydroflavonol-4-reductase subfamily.</text>
</comment>
<evidence type="ECO:0000259" key="3">
    <source>
        <dbReference type="Pfam" id="PF01370"/>
    </source>
</evidence>
<evidence type="ECO:0000256" key="2">
    <source>
        <dbReference type="ARBA" id="ARBA00023445"/>
    </source>
</evidence>
<evidence type="ECO:0000313" key="5">
    <source>
        <dbReference type="Proteomes" id="UP000799779"/>
    </source>
</evidence>
<gene>
    <name evidence="4" type="ORF">P154DRAFT_569772</name>
</gene>
<dbReference type="InterPro" id="IPR001509">
    <property type="entry name" value="Epimerase_deHydtase"/>
</dbReference>
<reference evidence="4" key="1">
    <citation type="journal article" date="2020" name="Stud. Mycol.">
        <title>101 Dothideomycetes genomes: a test case for predicting lifestyles and emergence of pathogens.</title>
        <authorList>
            <person name="Haridas S."/>
            <person name="Albert R."/>
            <person name="Binder M."/>
            <person name="Bloem J."/>
            <person name="Labutti K."/>
            <person name="Salamov A."/>
            <person name="Andreopoulos B."/>
            <person name="Baker S."/>
            <person name="Barry K."/>
            <person name="Bills G."/>
            <person name="Bluhm B."/>
            <person name="Cannon C."/>
            <person name="Castanera R."/>
            <person name="Culley D."/>
            <person name="Daum C."/>
            <person name="Ezra D."/>
            <person name="Gonzalez J."/>
            <person name="Henrissat B."/>
            <person name="Kuo A."/>
            <person name="Liang C."/>
            <person name="Lipzen A."/>
            <person name="Lutzoni F."/>
            <person name="Magnuson J."/>
            <person name="Mondo S."/>
            <person name="Nolan M."/>
            <person name="Ohm R."/>
            <person name="Pangilinan J."/>
            <person name="Park H.-J."/>
            <person name="Ramirez L."/>
            <person name="Alfaro M."/>
            <person name="Sun H."/>
            <person name="Tritt A."/>
            <person name="Yoshinaga Y."/>
            <person name="Zwiers L.-H."/>
            <person name="Turgeon B."/>
            <person name="Goodwin S."/>
            <person name="Spatafora J."/>
            <person name="Crous P."/>
            <person name="Grigoriev I."/>
        </authorList>
    </citation>
    <scope>NUCLEOTIDE SEQUENCE</scope>
    <source>
        <strain evidence="4">CBS 123094</strain>
    </source>
</reference>
<dbReference type="InterPro" id="IPR036291">
    <property type="entry name" value="NAD(P)-bd_dom_sf"/>
</dbReference>
<dbReference type="PANTHER" id="PTHR10366:SF814">
    <property type="entry name" value="NAD-DEPENDENT EPIMERASE_DEHYDRATASE DOMAIN-CONTAINING PROTEIN"/>
    <property type="match status" value="1"/>
</dbReference>
<dbReference type="InterPro" id="IPR050425">
    <property type="entry name" value="NAD(P)_dehydrat-like"/>
</dbReference>
<sequence length="359" mass="39626">MPGKAGTVLLTGANGFVASHILYGLIDRDYHVIATVRSEKKGQEIIDLHPAWKENITFVYIPDLLAEGAYDKAFEQGNLDYIIHNASPANFKAKDLHKDLVEPAVGGTTGLIAAAHKNGGSSLKRFVLLGSAVAVLDQNEDLAAPPGKPYTEANWNPVTEEEAIKDHDIIKAYNVSKVRAERAAWEFLEKNKPSFDLTVVNPDIIIGPLEQPLASAKSVNDTNVMAVYQFLNGQTKDIEGVYFPYWHYVDVRDVALAHILALTTPAASGKRIILVSGRISPQISVNTIRRHFPELEDRLAKSSDPNAVLPTGIQPTDWDTSRSKEIFGPEFKYRQSEESIVDTVKSLLAWEKKWEKSAA</sequence>
<dbReference type="Gene3D" id="3.40.50.720">
    <property type="entry name" value="NAD(P)-binding Rossmann-like Domain"/>
    <property type="match status" value="1"/>
</dbReference>
<dbReference type="EMBL" id="ML977558">
    <property type="protein sequence ID" value="KAF2007072.1"/>
    <property type="molecule type" value="Genomic_DNA"/>
</dbReference>
<proteinExistence type="inferred from homology"/>
<keyword evidence="5" id="KW-1185">Reference proteome</keyword>
<feature type="domain" description="NAD-dependent epimerase/dehydratase" evidence="3">
    <location>
        <begin position="8"/>
        <end position="270"/>
    </location>
</feature>
<dbReference type="GO" id="GO:0016616">
    <property type="term" value="F:oxidoreductase activity, acting on the CH-OH group of donors, NAD or NADP as acceptor"/>
    <property type="evidence" value="ECO:0007669"/>
    <property type="project" value="TreeGrafter"/>
</dbReference>
<evidence type="ECO:0000256" key="1">
    <source>
        <dbReference type="ARBA" id="ARBA00023002"/>
    </source>
</evidence>
<organism evidence="4 5">
    <name type="scientific">Amniculicola lignicola CBS 123094</name>
    <dbReference type="NCBI Taxonomy" id="1392246"/>
    <lineage>
        <taxon>Eukaryota</taxon>
        <taxon>Fungi</taxon>
        <taxon>Dikarya</taxon>
        <taxon>Ascomycota</taxon>
        <taxon>Pezizomycotina</taxon>
        <taxon>Dothideomycetes</taxon>
        <taxon>Pleosporomycetidae</taxon>
        <taxon>Pleosporales</taxon>
        <taxon>Amniculicolaceae</taxon>
        <taxon>Amniculicola</taxon>
    </lineage>
</organism>
<evidence type="ECO:0000313" key="4">
    <source>
        <dbReference type="EMBL" id="KAF2007072.1"/>
    </source>
</evidence>